<protein>
    <submittedName>
        <fullName evidence="2">Uncharacterized protein</fullName>
    </submittedName>
</protein>
<evidence type="ECO:0000313" key="2">
    <source>
        <dbReference type="EMBL" id="SHH35597.1"/>
    </source>
</evidence>
<feature type="region of interest" description="Disordered" evidence="1">
    <location>
        <begin position="230"/>
        <end position="268"/>
    </location>
</feature>
<dbReference type="AlphaFoldDB" id="A0A1M5SAI3"/>
<name>A0A1M5SAI3_9BRAD</name>
<gene>
    <name evidence="2" type="ORF">SAMN05444169_7034</name>
</gene>
<dbReference type="Proteomes" id="UP000190675">
    <property type="component" value="Chromosome I"/>
</dbReference>
<sequence>MTVEQKPEFLHALPIGLIREQRMLLEAVGYAADMLELAVSRLEQNVTSFVKRAPRHLDISVLERRALFLDVWAAVDQAHNLGTFLRGAAQQEVVDHPVLRDYRASAENARLARNKMDHLAGNLRNLANREQATLPLYGAFKFFWIDKVEEGRVTGGHITIFGAGAYHHGSSKLTIPDVRGRELDARVGLFSLEAFGIEVDLSELATKSARVRSFLNSEFAEHTRRGIAAAARKRGEDPDAAIEQVPGPMSFDQPLGFGPDEPDSHLPG</sequence>
<dbReference type="EMBL" id="LT670818">
    <property type="protein sequence ID" value="SHH35597.1"/>
    <property type="molecule type" value="Genomic_DNA"/>
</dbReference>
<evidence type="ECO:0000256" key="1">
    <source>
        <dbReference type="SAM" id="MobiDB-lite"/>
    </source>
</evidence>
<evidence type="ECO:0000313" key="3">
    <source>
        <dbReference type="Proteomes" id="UP000190675"/>
    </source>
</evidence>
<accession>A0A1M5SAI3</accession>
<reference evidence="2 3" key="1">
    <citation type="submission" date="2016-11" db="EMBL/GenBank/DDBJ databases">
        <authorList>
            <person name="Jaros S."/>
            <person name="Januszkiewicz K."/>
            <person name="Wedrychowicz H."/>
        </authorList>
    </citation>
    <scope>NUCLEOTIDE SEQUENCE [LARGE SCALE GENOMIC DNA]</scope>
    <source>
        <strain evidence="2 3">GAS242</strain>
    </source>
</reference>
<organism evidence="2 3">
    <name type="scientific">Bradyrhizobium erythrophlei</name>
    <dbReference type="NCBI Taxonomy" id="1437360"/>
    <lineage>
        <taxon>Bacteria</taxon>
        <taxon>Pseudomonadati</taxon>
        <taxon>Pseudomonadota</taxon>
        <taxon>Alphaproteobacteria</taxon>
        <taxon>Hyphomicrobiales</taxon>
        <taxon>Nitrobacteraceae</taxon>
        <taxon>Bradyrhizobium</taxon>
    </lineage>
</organism>
<proteinExistence type="predicted"/>